<dbReference type="RefSeq" id="WP_320425408.1">
    <property type="nucleotide sequence ID" value="NZ_JAXCLA010000008.1"/>
</dbReference>
<evidence type="ECO:0000256" key="8">
    <source>
        <dbReference type="ARBA" id="ARBA00022927"/>
    </source>
</evidence>
<evidence type="ECO:0000259" key="10">
    <source>
        <dbReference type="Pfam" id="PF02108"/>
    </source>
</evidence>
<comment type="similarity">
    <text evidence="3">Belongs to the FliH family.</text>
</comment>
<dbReference type="Proteomes" id="UP001285263">
    <property type="component" value="Unassembled WGS sequence"/>
</dbReference>
<dbReference type="Pfam" id="PF02108">
    <property type="entry name" value="FliH"/>
    <property type="match status" value="1"/>
</dbReference>
<comment type="function">
    <text evidence="1">Needed for flagellar regrowth and assembly.</text>
</comment>
<keyword evidence="9" id="KW-1006">Bacterial flagellum protein export</keyword>
<comment type="subcellular location">
    <subcellularLocation>
        <location evidence="2">Cytoplasm</location>
    </subcellularLocation>
</comment>
<evidence type="ECO:0000313" key="11">
    <source>
        <dbReference type="EMBL" id="MDY0747438.1"/>
    </source>
</evidence>
<keyword evidence="5" id="KW-0813">Transport</keyword>
<reference evidence="11 12" key="1">
    <citation type="submission" date="2023-11" db="EMBL/GenBank/DDBJ databases">
        <title>Paucibacter sp. nov., isolated from fresh soil in Korea.</title>
        <authorList>
            <person name="Le N.T.T."/>
        </authorList>
    </citation>
    <scope>NUCLEOTIDE SEQUENCE [LARGE SCALE GENOMIC DNA]</scope>
    <source>
        <strain evidence="11 12">R3-3</strain>
    </source>
</reference>
<dbReference type="PRINTS" id="PR01003">
    <property type="entry name" value="FLGFLIH"/>
</dbReference>
<evidence type="ECO:0000256" key="1">
    <source>
        <dbReference type="ARBA" id="ARBA00003041"/>
    </source>
</evidence>
<dbReference type="PANTHER" id="PTHR34982:SF1">
    <property type="entry name" value="FLAGELLAR ASSEMBLY PROTEIN FLIH"/>
    <property type="match status" value="1"/>
</dbReference>
<sequence>MNKTMRPHRFPPLAQVHVSSSESGMADVQAAVAEGFQQGLAKGYDEGHAQGVAAGNESARVTGYADGMAAGRKDAQQRFEPVARPVDALFAELQQLKTDYQAAQRKEVVDLVARVARQVIRCELTLQPTQLLALVDETLAAMPPARDGSIEVHLNPEDLQRITELAPERAAQWTLLADARLESGECRVKAGDREADAGCRQRLAACMEQVSNQLMDAGGQP</sequence>
<proteinExistence type="inferred from homology"/>
<evidence type="ECO:0000256" key="7">
    <source>
        <dbReference type="ARBA" id="ARBA00022795"/>
    </source>
</evidence>
<gene>
    <name evidence="11" type="primary">fliH</name>
    <name evidence="11" type="ORF">SNE35_23240</name>
</gene>
<dbReference type="InterPro" id="IPR000563">
    <property type="entry name" value="Flag_FliH"/>
</dbReference>
<evidence type="ECO:0000256" key="4">
    <source>
        <dbReference type="ARBA" id="ARBA00016507"/>
    </source>
</evidence>
<keyword evidence="11" id="KW-0282">Flagellum</keyword>
<evidence type="ECO:0000256" key="2">
    <source>
        <dbReference type="ARBA" id="ARBA00004496"/>
    </source>
</evidence>
<dbReference type="InterPro" id="IPR018035">
    <property type="entry name" value="Flagellar_FliH/T3SS_HrpE"/>
</dbReference>
<comment type="caution">
    <text evidence="11">The sequence shown here is derived from an EMBL/GenBank/DDBJ whole genome shotgun (WGS) entry which is preliminary data.</text>
</comment>
<keyword evidence="7" id="KW-1005">Bacterial flagellum biogenesis</keyword>
<evidence type="ECO:0000256" key="6">
    <source>
        <dbReference type="ARBA" id="ARBA00022490"/>
    </source>
</evidence>
<dbReference type="EMBL" id="JAXCLA010000008">
    <property type="protein sequence ID" value="MDY0747438.1"/>
    <property type="molecule type" value="Genomic_DNA"/>
</dbReference>
<dbReference type="InterPro" id="IPR051472">
    <property type="entry name" value="T3SS_Stator/FliH"/>
</dbReference>
<keyword evidence="12" id="KW-1185">Reference proteome</keyword>
<evidence type="ECO:0000256" key="5">
    <source>
        <dbReference type="ARBA" id="ARBA00022448"/>
    </source>
</evidence>
<protein>
    <recommendedName>
        <fullName evidence="4">Flagellar assembly protein FliH</fullName>
    </recommendedName>
</protein>
<keyword evidence="8" id="KW-0653">Protein transport</keyword>
<organism evidence="11 12">
    <name type="scientific">Roseateles agri</name>
    <dbReference type="NCBI Taxonomy" id="3098619"/>
    <lineage>
        <taxon>Bacteria</taxon>
        <taxon>Pseudomonadati</taxon>
        <taxon>Pseudomonadota</taxon>
        <taxon>Betaproteobacteria</taxon>
        <taxon>Burkholderiales</taxon>
        <taxon>Sphaerotilaceae</taxon>
        <taxon>Roseateles</taxon>
    </lineage>
</organism>
<evidence type="ECO:0000256" key="3">
    <source>
        <dbReference type="ARBA" id="ARBA00006602"/>
    </source>
</evidence>
<keyword evidence="11" id="KW-0969">Cilium</keyword>
<keyword evidence="11" id="KW-0966">Cell projection</keyword>
<evidence type="ECO:0000313" key="12">
    <source>
        <dbReference type="Proteomes" id="UP001285263"/>
    </source>
</evidence>
<evidence type="ECO:0000256" key="9">
    <source>
        <dbReference type="ARBA" id="ARBA00023225"/>
    </source>
</evidence>
<feature type="domain" description="Flagellar assembly protein FliH/Type III secretion system HrpE" evidence="10">
    <location>
        <begin position="86"/>
        <end position="204"/>
    </location>
</feature>
<dbReference type="NCBIfam" id="NF009925">
    <property type="entry name" value="PRK13386.1"/>
    <property type="match status" value="1"/>
</dbReference>
<accession>A0ABU5DNX7</accession>
<keyword evidence="6" id="KW-0963">Cytoplasm</keyword>
<name>A0ABU5DNX7_9BURK</name>
<dbReference type="PANTHER" id="PTHR34982">
    <property type="entry name" value="YOP PROTEINS TRANSLOCATION PROTEIN L"/>
    <property type="match status" value="1"/>
</dbReference>